<dbReference type="GO" id="GO:0050661">
    <property type="term" value="F:NADP binding"/>
    <property type="evidence" value="ECO:0007669"/>
    <property type="project" value="InterPro"/>
</dbReference>
<dbReference type="NCBIfam" id="TIGR01296">
    <property type="entry name" value="asd_B"/>
    <property type="match status" value="1"/>
</dbReference>
<dbReference type="PROSITE" id="PS00687">
    <property type="entry name" value="ALDEHYDE_DEHYDR_GLU"/>
    <property type="match status" value="1"/>
</dbReference>
<evidence type="ECO:0000256" key="10">
    <source>
        <dbReference type="ARBA" id="ARBA00049194"/>
    </source>
</evidence>
<dbReference type="GO" id="GO:0004073">
    <property type="term" value="F:aspartate-semialdehyde dehydrogenase activity"/>
    <property type="evidence" value="ECO:0007669"/>
    <property type="project" value="InterPro"/>
</dbReference>
<dbReference type="EMBL" id="CASHTH010001991">
    <property type="protein sequence ID" value="CAI8023065.1"/>
    <property type="molecule type" value="Genomic_DNA"/>
</dbReference>
<keyword evidence="8 12" id="KW-0560">Oxidoreductase</keyword>
<evidence type="ECO:0000256" key="1">
    <source>
        <dbReference type="ARBA" id="ARBA00005021"/>
    </source>
</evidence>
<keyword evidence="7" id="KW-0521">NADP</keyword>
<evidence type="ECO:0000256" key="11">
    <source>
        <dbReference type="PROSITE-ProRule" id="PRU10007"/>
    </source>
</evidence>
<dbReference type="AlphaFoldDB" id="A0AA35WQM2"/>
<evidence type="ECO:0000256" key="5">
    <source>
        <dbReference type="ARBA" id="ARBA00022605"/>
    </source>
</evidence>
<evidence type="ECO:0000313" key="14">
    <source>
        <dbReference type="EMBL" id="CAI8023065.1"/>
    </source>
</evidence>
<name>A0AA35WQM2_GEOBA</name>
<sequence>MSHLTIAVVGATGAVGAEFLKIVEQRHPQLHSLKLLASSRSAGTRLTVNGKEFTVEETTEDSFKGVDIAFISASTEASRHWAPIAVAAGAVVIDDSSAFRMQDDVPLVVPEVNGADVTWHPGIIAIPNCSTTPLVMVAHPIHRVNPIKRIIADTYQSVSGAGGAAVQELREQSEALLKGQSVTPRHQPKQIGFNVIPQIDSFLDNGYTREEQKMIDESRKIMHAPDIRVSATCVRVPVMVSHSAGVHLELERAMDIGEIRALLMDMPGVTVLDNTEGGDYPIPWDVAGEDDVFVGRIRKDASNLSGIALWIVSDNLRKGAALNSIQIAEELVDRECLKAGSSPRPKFRTGELESLETAEFRRDMDFFRANVDELLPDYRGRVHSKYGDRPVVISEVPPKPRINRHPGFHRVPKMPGERADYSAVPGYVPGYLKLEELDPEFTRGVIGQGSYERVFRAYISIENYPPHEINASSFDMPYAILGRDVLNQYHITLDGPNQKLTITRLPMTSARTDGHYSIELPLSCPLLINGEEGPATGGGEFQRENPANAQQVATVAAQGTLEDARAGIDAARRAFDGNAGNWLNNYKLREQVLFRTAQLMRENADRLAQVVSLEVGMPMRQAVPHIAAAADIFEFYAGLAGKIYGESFTLPNGSLINLIKEPVAPALAAGCTIVLKPASYTPAAAYELVKLMHQTDIPAGVLNLVPGPGTVVGSELVTSRDIDKLSFTGETGTGKMIAAQAAIEVKRISLELGGKAPYLIFDDADVEGASRAAVFGMFRNAGQACGATTRLLLQEGIHDQVLERVTQLTRNIEVGNPAANSTDQGPLISASQERVVQEYIQFGLDAGFDLVTGGSKLQGEGYDHGYYVEPTIFDGVDNASRLGQEEIFGPVVAVTTFSDEAEAVALANAVDFGLVAGVWSADYPRAMRVARGIRAGTVWIWDNYAQPVEGIWGGYKQSGMGRELGYHGLEDFLEVKQIFTDGTGLTSKPPYGQVIKE</sequence>
<evidence type="ECO:0000256" key="2">
    <source>
        <dbReference type="ARBA" id="ARBA00005097"/>
    </source>
</evidence>
<dbReference type="GO" id="GO:0009089">
    <property type="term" value="P:lysine biosynthetic process via diaminopimelate"/>
    <property type="evidence" value="ECO:0007669"/>
    <property type="project" value="InterPro"/>
</dbReference>
<accession>A0AA35WQM2</accession>
<dbReference type="SUPFAM" id="SSF55347">
    <property type="entry name" value="Glyceraldehyde-3-phosphate dehydrogenase-like, C-terminal domain"/>
    <property type="match status" value="1"/>
</dbReference>
<dbReference type="Pfam" id="PF00171">
    <property type="entry name" value="Aldedh"/>
    <property type="match status" value="1"/>
</dbReference>
<dbReference type="SUPFAM" id="SSF51735">
    <property type="entry name" value="NAD(P)-binding Rossmann-fold domains"/>
    <property type="match status" value="1"/>
</dbReference>
<evidence type="ECO:0000256" key="3">
    <source>
        <dbReference type="ARBA" id="ARBA00009986"/>
    </source>
</evidence>
<dbReference type="NCBIfam" id="NF011456">
    <property type="entry name" value="PRK14874.1"/>
    <property type="match status" value="1"/>
</dbReference>
<dbReference type="InterPro" id="IPR029510">
    <property type="entry name" value="Ald_DH_CS_GLU"/>
</dbReference>
<dbReference type="InterPro" id="IPR016162">
    <property type="entry name" value="Ald_DH_N"/>
</dbReference>
<organism evidence="14 15">
    <name type="scientific">Geodia barretti</name>
    <name type="common">Barrett's horny sponge</name>
    <dbReference type="NCBI Taxonomy" id="519541"/>
    <lineage>
        <taxon>Eukaryota</taxon>
        <taxon>Metazoa</taxon>
        <taxon>Porifera</taxon>
        <taxon>Demospongiae</taxon>
        <taxon>Heteroscleromorpha</taxon>
        <taxon>Tetractinellida</taxon>
        <taxon>Astrophorina</taxon>
        <taxon>Geodiidae</taxon>
        <taxon>Geodia</taxon>
    </lineage>
</organism>
<comment type="pathway">
    <text evidence="2">Amino-acid biosynthesis; L-threonine biosynthesis; L-threonine from L-aspartate: step 2/5.</text>
</comment>
<dbReference type="InterPro" id="IPR000534">
    <property type="entry name" value="Semialdehyde_DH_NAD-bd"/>
</dbReference>
<dbReference type="GO" id="GO:0009097">
    <property type="term" value="P:isoleucine biosynthetic process"/>
    <property type="evidence" value="ECO:0007669"/>
    <property type="project" value="InterPro"/>
</dbReference>
<dbReference type="PROSITE" id="PS01103">
    <property type="entry name" value="ASD"/>
    <property type="match status" value="1"/>
</dbReference>
<dbReference type="HAMAP" id="MF_02121">
    <property type="entry name" value="ASADH"/>
    <property type="match status" value="1"/>
</dbReference>
<dbReference type="GO" id="GO:0009086">
    <property type="term" value="P:methionine biosynthetic process"/>
    <property type="evidence" value="ECO:0007669"/>
    <property type="project" value="UniProtKB-KW"/>
</dbReference>
<comment type="caution">
    <text evidence="14">The sequence shown here is derived from an EMBL/GenBank/DDBJ whole genome shotgun (WGS) entry which is preliminary data.</text>
</comment>
<evidence type="ECO:0000256" key="6">
    <source>
        <dbReference type="ARBA" id="ARBA00022697"/>
    </source>
</evidence>
<comment type="pathway">
    <text evidence="1">Amino-acid biosynthesis; L-methionine biosynthesis via de novo pathway; L-homoserine from L-aspartate: step 2/3.</text>
</comment>
<dbReference type="InterPro" id="IPR016161">
    <property type="entry name" value="Ald_DH/histidinol_DH"/>
</dbReference>
<dbReference type="InterPro" id="IPR012280">
    <property type="entry name" value="Semialdhyde_DH_dimer_dom"/>
</dbReference>
<dbReference type="GO" id="GO:0046983">
    <property type="term" value="F:protein dimerization activity"/>
    <property type="evidence" value="ECO:0007669"/>
    <property type="project" value="InterPro"/>
</dbReference>
<dbReference type="PANTHER" id="PTHR42804">
    <property type="entry name" value="ALDEHYDE DEHYDROGENASE"/>
    <property type="match status" value="1"/>
</dbReference>
<keyword evidence="6" id="KW-0791">Threonine biosynthesis</keyword>
<dbReference type="Gene3D" id="3.40.605.10">
    <property type="entry name" value="Aldehyde Dehydrogenase, Chain A, domain 1"/>
    <property type="match status" value="2"/>
</dbReference>
<keyword evidence="5" id="KW-0028">Amino-acid biosynthesis</keyword>
<proteinExistence type="inferred from homology"/>
<dbReference type="PANTHER" id="PTHR42804:SF1">
    <property type="entry name" value="ALDEHYDE DEHYDROGENASE-RELATED"/>
    <property type="match status" value="1"/>
</dbReference>
<dbReference type="GO" id="GO:0009088">
    <property type="term" value="P:threonine biosynthetic process"/>
    <property type="evidence" value="ECO:0007669"/>
    <property type="project" value="UniProtKB-KW"/>
</dbReference>
<evidence type="ECO:0000256" key="9">
    <source>
        <dbReference type="ARBA" id="ARBA00023167"/>
    </source>
</evidence>
<dbReference type="InterPro" id="IPR016160">
    <property type="entry name" value="Ald_DH_CS_CYS"/>
</dbReference>
<protein>
    <submittedName>
        <fullName evidence="14">Aspartate-semialdehyde dehydrogenase</fullName>
    </submittedName>
</protein>
<dbReference type="Gene3D" id="3.40.50.720">
    <property type="entry name" value="NAD(P)-binding Rossmann-like Domain"/>
    <property type="match status" value="1"/>
</dbReference>
<dbReference type="PROSITE" id="PS00070">
    <property type="entry name" value="ALDEHYDE_DEHYDR_CYS"/>
    <property type="match status" value="1"/>
</dbReference>
<dbReference type="CDD" id="cd18131">
    <property type="entry name" value="ASADH_C_bac_euk_like"/>
    <property type="match status" value="1"/>
</dbReference>
<comment type="similarity">
    <text evidence="3 12">Belongs to the aldehyde dehydrogenase family.</text>
</comment>
<dbReference type="GO" id="GO:0051287">
    <property type="term" value="F:NAD binding"/>
    <property type="evidence" value="ECO:0007669"/>
    <property type="project" value="InterPro"/>
</dbReference>
<dbReference type="SMART" id="SM00859">
    <property type="entry name" value="Semialdhyde_dh"/>
    <property type="match status" value="1"/>
</dbReference>
<dbReference type="Pfam" id="PF01118">
    <property type="entry name" value="Semialdhyde_dh"/>
    <property type="match status" value="1"/>
</dbReference>
<evidence type="ECO:0000256" key="12">
    <source>
        <dbReference type="RuleBase" id="RU003345"/>
    </source>
</evidence>
<gene>
    <name evidence="14" type="ORF">GBAR_LOCUS13498</name>
</gene>
<feature type="active site" evidence="11">
    <location>
        <position position="751"/>
    </location>
</feature>
<dbReference type="InterPro" id="IPR016163">
    <property type="entry name" value="Ald_DH_C"/>
</dbReference>
<feature type="domain" description="Semialdehyde dehydrogenase NAD-binding" evidence="13">
    <location>
        <begin position="5"/>
        <end position="120"/>
    </location>
</feature>
<evidence type="ECO:0000259" key="13">
    <source>
        <dbReference type="SMART" id="SM00859"/>
    </source>
</evidence>
<dbReference type="GO" id="GO:0004029">
    <property type="term" value="F:aldehyde dehydrogenase (NAD+) activity"/>
    <property type="evidence" value="ECO:0007669"/>
    <property type="project" value="UniProtKB-EC"/>
</dbReference>
<comment type="similarity">
    <text evidence="4">Belongs to the aspartate-semialdehyde dehydrogenase family.</text>
</comment>
<keyword evidence="9" id="KW-0486">Methionine biosynthesis</keyword>
<evidence type="ECO:0000256" key="8">
    <source>
        <dbReference type="ARBA" id="ARBA00023002"/>
    </source>
</evidence>
<dbReference type="InterPro" id="IPR015590">
    <property type="entry name" value="Aldehyde_DH_dom"/>
</dbReference>
<reference evidence="14" key="1">
    <citation type="submission" date="2023-03" db="EMBL/GenBank/DDBJ databases">
        <authorList>
            <person name="Steffen K."/>
            <person name="Cardenas P."/>
        </authorList>
    </citation>
    <scope>NUCLEOTIDE SEQUENCE</scope>
</reference>
<dbReference type="Gene3D" id="3.30.360.10">
    <property type="entry name" value="Dihydrodipicolinate Reductase, domain 2"/>
    <property type="match status" value="1"/>
</dbReference>
<comment type="catalytic activity">
    <reaction evidence="10">
        <text>an aldehyde + NAD(+) + H2O = a carboxylate + NADH + 2 H(+)</text>
        <dbReference type="Rhea" id="RHEA:16185"/>
        <dbReference type="ChEBI" id="CHEBI:15377"/>
        <dbReference type="ChEBI" id="CHEBI:15378"/>
        <dbReference type="ChEBI" id="CHEBI:17478"/>
        <dbReference type="ChEBI" id="CHEBI:29067"/>
        <dbReference type="ChEBI" id="CHEBI:57540"/>
        <dbReference type="ChEBI" id="CHEBI:57945"/>
        <dbReference type="EC" id="1.2.1.3"/>
    </reaction>
</comment>
<dbReference type="FunFam" id="3.40.309.10:FF:000012">
    <property type="entry name" value="Betaine aldehyde dehydrogenase"/>
    <property type="match status" value="1"/>
</dbReference>
<keyword evidence="15" id="KW-1185">Reference proteome</keyword>
<dbReference type="CDD" id="cd02316">
    <property type="entry name" value="VcASADH2_like_N"/>
    <property type="match status" value="1"/>
</dbReference>
<dbReference type="InterPro" id="IPR012080">
    <property type="entry name" value="Asp_semialdehyde_DH"/>
</dbReference>
<dbReference type="InterPro" id="IPR005986">
    <property type="entry name" value="Asp_semialdehyde_DH_beta"/>
</dbReference>
<dbReference type="InterPro" id="IPR036291">
    <property type="entry name" value="NAD(P)-bd_dom_sf"/>
</dbReference>
<evidence type="ECO:0000256" key="4">
    <source>
        <dbReference type="ARBA" id="ARBA00010584"/>
    </source>
</evidence>
<dbReference type="Proteomes" id="UP001174909">
    <property type="component" value="Unassembled WGS sequence"/>
</dbReference>
<dbReference type="Pfam" id="PF02774">
    <property type="entry name" value="Semialdhyde_dhC"/>
    <property type="match status" value="1"/>
</dbReference>
<dbReference type="Gene3D" id="3.40.309.10">
    <property type="entry name" value="Aldehyde Dehydrogenase, Chain A, domain 2"/>
    <property type="match status" value="1"/>
</dbReference>
<evidence type="ECO:0000313" key="15">
    <source>
        <dbReference type="Proteomes" id="UP001174909"/>
    </source>
</evidence>
<dbReference type="SUPFAM" id="SSF53720">
    <property type="entry name" value="ALDH-like"/>
    <property type="match status" value="1"/>
</dbReference>
<dbReference type="InterPro" id="IPR000319">
    <property type="entry name" value="Asp-semialdehyde_DH_CS"/>
</dbReference>
<evidence type="ECO:0000256" key="7">
    <source>
        <dbReference type="ARBA" id="ARBA00022857"/>
    </source>
</evidence>